<proteinExistence type="predicted"/>
<accession>A0AAW2GDI5</accession>
<organism evidence="1 2">
    <name type="scientific">Cardiocondyla obscurior</name>
    <dbReference type="NCBI Taxonomy" id="286306"/>
    <lineage>
        <taxon>Eukaryota</taxon>
        <taxon>Metazoa</taxon>
        <taxon>Ecdysozoa</taxon>
        <taxon>Arthropoda</taxon>
        <taxon>Hexapoda</taxon>
        <taxon>Insecta</taxon>
        <taxon>Pterygota</taxon>
        <taxon>Neoptera</taxon>
        <taxon>Endopterygota</taxon>
        <taxon>Hymenoptera</taxon>
        <taxon>Apocrita</taxon>
        <taxon>Aculeata</taxon>
        <taxon>Formicoidea</taxon>
        <taxon>Formicidae</taxon>
        <taxon>Myrmicinae</taxon>
        <taxon>Cardiocondyla</taxon>
    </lineage>
</organism>
<sequence>MQEIIGAVVKKMWASTVTRGTSTFKKMVEYICSEIRIEMNMIFMYTGCPIPHDPPGRHR</sequence>
<name>A0AAW2GDI5_9HYME</name>
<reference evidence="1 2" key="1">
    <citation type="submission" date="2023-03" db="EMBL/GenBank/DDBJ databases">
        <title>High recombination rates correlate with genetic variation in Cardiocondyla obscurior ants.</title>
        <authorList>
            <person name="Errbii M."/>
        </authorList>
    </citation>
    <scope>NUCLEOTIDE SEQUENCE [LARGE SCALE GENOMIC DNA]</scope>
    <source>
        <strain evidence="1">Alpha-2009</strain>
        <tissue evidence="1">Whole body</tissue>
    </source>
</reference>
<evidence type="ECO:0000313" key="1">
    <source>
        <dbReference type="EMBL" id="KAL0124141.1"/>
    </source>
</evidence>
<dbReference type="AlphaFoldDB" id="A0AAW2GDI5"/>
<dbReference type="EMBL" id="JADYXP020000005">
    <property type="protein sequence ID" value="KAL0124141.1"/>
    <property type="molecule type" value="Genomic_DNA"/>
</dbReference>
<gene>
    <name evidence="1" type="ORF">PUN28_006158</name>
</gene>
<protein>
    <submittedName>
        <fullName evidence="1">Uncharacterized protein</fullName>
    </submittedName>
</protein>
<evidence type="ECO:0000313" key="2">
    <source>
        <dbReference type="Proteomes" id="UP001430953"/>
    </source>
</evidence>
<keyword evidence="2" id="KW-1185">Reference proteome</keyword>
<comment type="caution">
    <text evidence="1">The sequence shown here is derived from an EMBL/GenBank/DDBJ whole genome shotgun (WGS) entry which is preliminary data.</text>
</comment>
<dbReference type="Proteomes" id="UP001430953">
    <property type="component" value="Unassembled WGS sequence"/>
</dbReference>